<evidence type="ECO:0000256" key="1">
    <source>
        <dbReference type="SAM" id="MobiDB-lite"/>
    </source>
</evidence>
<accession>A0ABN9RRQ6</accession>
<protein>
    <recommendedName>
        <fullName evidence="4">Hexosyltransferase</fullName>
    </recommendedName>
</protein>
<sequence>MPPCVYPATYKENPTLLCFSIVQKDGYEVDIIRAMIERKGGIFSCDGQAVLSATKPWYIGEVKTIEFEDAAVGISKDGTAGNTLLFMNAWRSLKENVDLEAYDWIVKVDPDAVLIPSRLQRHLASLTGSRHYVRNCNLYPDQPDFPMMFGSLEIFSKLAMRAYFEGEESCKRDLHWQDLTGARTTSWATAWTTSGSRPPTTSPSSATAFARAPTAWIRGRRPSTRSSRPTAGSCAGAWPRTQEARSTSAPPRRISGATPVELPKEADAPPAPPRPPPLDVAARGAGDFAAGGLALPFGA</sequence>
<feature type="compositionally biased region" description="Low complexity" evidence="1">
    <location>
        <begin position="224"/>
        <end position="233"/>
    </location>
</feature>
<organism evidence="2 3">
    <name type="scientific">Prorocentrum cordatum</name>
    <dbReference type="NCBI Taxonomy" id="2364126"/>
    <lineage>
        <taxon>Eukaryota</taxon>
        <taxon>Sar</taxon>
        <taxon>Alveolata</taxon>
        <taxon>Dinophyceae</taxon>
        <taxon>Prorocentrales</taxon>
        <taxon>Prorocentraceae</taxon>
        <taxon>Prorocentrum</taxon>
    </lineage>
</organism>
<feature type="region of interest" description="Disordered" evidence="1">
    <location>
        <begin position="189"/>
        <end position="284"/>
    </location>
</feature>
<dbReference type="Proteomes" id="UP001189429">
    <property type="component" value="Unassembled WGS sequence"/>
</dbReference>
<keyword evidence="3" id="KW-1185">Reference proteome</keyword>
<proteinExistence type="predicted"/>
<evidence type="ECO:0000313" key="3">
    <source>
        <dbReference type="Proteomes" id="UP001189429"/>
    </source>
</evidence>
<reference evidence="2" key="1">
    <citation type="submission" date="2023-10" db="EMBL/GenBank/DDBJ databases">
        <authorList>
            <person name="Chen Y."/>
            <person name="Shah S."/>
            <person name="Dougan E. K."/>
            <person name="Thang M."/>
            <person name="Chan C."/>
        </authorList>
    </citation>
    <scope>NUCLEOTIDE SEQUENCE [LARGE SCALE GENOMIC DNA]</scope>
</reference>
<feature type="compositionally biased region" description="Pro residues" evidence="1">
    <location>
        <begin position="269"/>
        <end position="278"/>
    </location>
</feature>
<dbReference type="EMBL" id="CAUYUJ010007779">
    <property type="protein sequence ID" value="CAK0821940.1"/>
    <property type="molecule type" value="Genomic_DNA"/>
</dbReference>
<evidence type="ECO:0008006" key="4">
    <source>
        <dbReference type="Google" id="ProtNLM"/>
    </source>
</evidence>
<name>A0ABN9RRQ6_9DINO</name>
<feature type="compositionally biased region" description="Low complexity" evidence="1">
    <location>
        <begin position="189"/>
        <end position="215"/>
    </location>
</feature>
<gene>
    <name evidence="2" type="ORF">PCOR1329_LOCUS23074</name>
</gene>
<comment type="caution">
    <text evidence="2">The sequence shown here is derived from an EMBL/GenBank/DDBJ whole genome shotgun (WGS) entry which is preliminary data.</text>
</comment>
<evidence type="ECO:0000313" key="2">
    <source>
        <dbReference type="EMBL" id="CAK0821940.1"/>
    </source>
</evidence>